<keyword evidence="6" id="KW-0443">Lipid metabolism</keyword>
<evidence type="ECO:0000313" key="9">
    <source>
        <dbReference type="Proteomes" id="UP001082703"/>
    </source>
</evidence>
<evidence type="ECO:0000256" key="5">
    <source>
        <dbReference type="ARBA" id="ARBA00023136"/>
    </source>
</evidence>
<dbReference type="PANTHER" id="PTHR37693">
    <property type="entry name" value="PHOSPHATIDYLGLYCEROL LYSYLTRANSFERASE"/>
    <property type="match status" value="1"/>
</dbReference>
<reference evidence="8 9" key="1">
    <citation type="submission" date="2022-11" db="EMBL/GenBank/DDBJ databases">
        <authorList>
            <person name="Caiyu Z."/>
        </authorList>
    </citation>
    <scope>NUCLEOTIDE SEQUENCE [LARGE SCALE GENOMIC DNA]</scope>
    <source>
        <strain evidence="8 9">YR-4</strain>
    </source>
</reference>
<dbReference type="Pfam" id="PF03706">
    <property type="entry name" value="LPG_synthase_TM"/>
    <property type="match status" value="1"/>
</dbReference>
<comment type="subcellular location">
    <subcellularLocation>
        <location evidence="1 6">Cell membrane</location>
        <topology evidence="1 6">Multi-pass membrane protein</topology>
    </subcellularLocation>
</comment>
<keyword evidence="3 6" id="KW-0812">Transmembrane</keyword>
<feature type="transmembrane region" description="Helical" evidence="6">
    <location>
        <begin position="280"/>
        <end position="303"/>
    </location>
</feature>
<keyword evidence="6" id="KW-0808">Transferase</keyword>
<dbReference type="NCBIfam" id="TIGR00374">
    <property type="entry name" value="flippase-like domain"/>
    <property type="match status" value="1"/>
</dbReference>
<dbReference type="RefSeq" id="WP_268057341.1">
    <property type="nucleotide sequence ID" value="NZ_JAPOHA010000003.1"/>
</dbReference>
<gene>
    <name evidence="6" type="primary">mprF</name>
    <name evidence="8" type="ORF">OUY18_03555</name>
</gene>
<feature type="region of interest" description="Disordered" evidence="7">
    <location>
        <begin position="343"/>
        <end position="370"/>
    </location>
</feature>
<feature type="transmembrane region" description="Helical" evidence="6">
    <location>
        <begin position="46"/>
        <end position="66"/>
    </location>
</feature>
<accession>A0ABT4BTD1</accession>
<keyword evidence="5 6" id="KW-0472">Membrane</keyword>
<comment type="catalytic activity">
    <reaction evidence="6">
        <text>L-lysyl-tRNA(Lys) + a 1,2-diacyl-sn-glycero-3-phospho-(1'-sn-glycerol) = a 1,2-diacyl-sn-glycero-3-phospho-1'-(3'-O-L-lysyl)-sn-glycerol + tRNA(Lys)</text>
        <dbReference type="Rhea" id="RHEA:10668"/>
        <dbReference type="Rhea" id="RHEA-COMP:9696"/>
        <dbReference type="Rhea" id="RHEA-COMP:9697"/>
        <dbReference type="ChEBI" id="CHEBI:64716"/>
        <dbReference type="ChEBI" id="CHEBI:75792"/>
        <dbReference type="ChEBI" id="CHEBI:78442"/>
        <dbReference type="ChEBI" id="CHEBI:78529"/>
        <dbReference type="EC" id="2.3.2.3"/>
    </reaction>
</comment>
<evidence type="ECO:0000313" key="8">
    <source>
        <dbReference type="EMBL" id="MCY1713333.1"/>
    </source>
</evidence>
<feature type="transmembrane region" description="Helical" evidence="6">
    <location>
        <begin position="238"/>
        <end position="260"/>
    </location>
</feature>
<keyword evidence="6" id="KW-0046">Antibiotic resistance</keyword>
<name>A0ABT4BTD1_9FIRM</name>
<evidence type="ECO:0000256" key="4">
    <source>
        <dbReference type="ARBA" id="ARBA00022989"/>
    </source>
</evidence>
<keyword evidence="4 6" id="KW-1133">Transmembrane helix</keyword>
<dbReference type="PANTHER" id="PTHR37693:SF1">
    <property type="entry name" value="INTEGRAL MEMBRANE PROTEIN"/>
    <property type="match status" value="1"/>
</dbReference>
<proteinExistence type="inferred from homology"/>
<evidence type="ECO:0000256" key="2">
    <source>
        <dbReference type="ARBA" id="ARBA00022475"/>
    </source>
</evidence>
<comment type="function">
    <text evidence="6">Catalyzes the transfer of a lysyl group from L-lysyl-tRNA(Lys) to membrane-bound phosphatidylglycerol (PG), which produces lysylphosphatidylglycerol (LPG), a major component of the bacterial membrane with a positive net charge. LPG synthesis contributes to bacterial virulence as it is involved in the resistance mechanism against cationic antimicrobial peptides (CAMP) produces by the host's immune system (defensins, cathelicidins) and by the competing microorganisms.</text>
</comment>
<evidence type="ECO:0000256" key="7">
    <source>
        <dbReference type="SAM" id="MobiDB-lite"/>
    </source>
</evidence>
<comment type="similarity">
    <text evidence="6">Belongs to the LPG synthase family.</text>
</comment>
<dbReference type="EMBL" id="JAPOHA010000003">
    <property type="protein sequence ID" value="MCY1713333.1"/>
    <property type="molecule type" value="Genomic_DNA"/>
</dbReference>
<sequence length="370" mass="41473">MNKNKSKASKIFQVALFALTLGLLAYFCISDNNLMILLYSFHGLNFFWLSLGAGCVVLSWLMDGLVTKLLISAAYDEDYEFRHAFKVTMVGQYFNSITPFAVAGQPMQFLTLTRQGVSSGIALSALVRKYLVYQTTIAGYSLFVILVKYSFFRSRIQGFMALAVIGFLYQSAVVVLLFLFAHSPRFTTKLIEGCVKLLTKIHIVKKPQEAGEKVKNQLEFYIENNKAMQGNRLMKARIYGYTVVELTAVFAVPFFIYKAFHNPGAPFMDMIAAQSFVTMISAYTPLPGAAGAAEGSFLVLFQLFFQPNVIRQAMLLWRFITYYSCIIVGAFFAGLENKAQKREPGFRKDAVQPPVEESGTGPNQPDWKPS</sequence>
<feature type="transmembrane region" description="Helical" evidence="6">
    <location>
        <begin position="158"/>
        <end position="181"/>
    </location>
</feature>
<keyword evidence="9" id="KW-1185">Reference proteome</keyword>
<evidence type="ECO:0000256" key="6">
    <source>
        <dbReference type="RuleBase" id="RU363042"/>
    </source>
</evidence>
<evidence type="ECO:0000256" key="1">
    <source>
        <dbReference type="ARBA" id="ARBA00004651"/>
    </source>
</evidence>
<organism evidence="8 9">
    <name type="scientific">Caproiciproducens galactitolivorans</name>
    <dbReference type="NCBI Taxonomy" id="642589"/>
    <lineage>
        <taxon>Bacteria</taxon>
        <taxon>Bacillati</taxon>
        <taxon>Bacillota</taxon>
        <taxon>Clostridia</taxon>
        <taxon>Eubacteriales</taxon>
        <taxon>Acutalibacteraceae</taxon>
        <taxon>Caproiciproducens</taxon>
    </lineage>
</organism>
<dbReference type="Proteomes" id="UP001082703">
    <property type="component" value="Unassembled WGS sequence"/>
</dbReference>
<comment type="caution">
    <text evidence="8">The sequence shown here is derived from an EMBL/GenBank/DDBJ whole genome shotgun (WGS) entry which is preliminary data.</text>
</comment>
<keyword evidence="2" id="KW-1003">Cell membrane</keyword>
<feature type="transmembrane region" description="Helical" evidence="6">
    <location>
        <begin position="315"/>
        <end position="335"/>
    </location>
</feature>
<dbReference type="InterPro" id="IPR022791">
    <property type="entry name" value="L-PG_synthase/AglD"/>
</dbReference>
<dbReference type="EC" id="2.3.2.3" evidence="6"/>
<protein>
    <recommendedName>
        <fullName evidence="6">Phosphatidylglycerol lysyltransferase</fullName>
        <ecNumber evidence="6">2.3.2.3</ecNumber>
    </recommendedName>
    <alternativeName>
        <fullName evidence="6">Lysylphosphatidylglycerol synthase</fullName>
    </alternativeName>
</protein>
<evidence type="ECO:0000256" key="3">
    <source>
        <dbReference type="ARBA" id="ARBA00022692"/>
    </source>
</evidence>
<feature type="transmembrane region" description="Helical" evidence="6">
    <location>
        <begin position="130"/>
        <end position="152"/>
    </location>
</feature>